<reference evidence="1 2" key="1">
    <citation type="submission" date="2024-02" db="EMBL/GenBank/DDBJ databases">
        <title>High-quality chromosome-scale genome assembly of Pensacola bahiagrass (Paspalum notatum Flugge var. saurae).</title>
        <authorList>
            <person name="Vega J.M."/>
            <person name="Podio M."/>
            <person name="Orjuela J."/>
            <person name="Siena L.A."/>
            <person name="Pessino S.C."/>
            <person name="Combes M.C."/>
            <person name="Mariac C."/>
            <person name="Albertini E."/>
            <person name="Pupilli F."/>
            <person name="Ortiz J.P.A."/>
            <person name="Leblanc O."/>
        </authorList>
    </citation>
    <scope>NUCLEOTIDE SEQUENCE [LARGE SCALE GENOMIC DNA]</scope>
    <source>
        <strain evidence="1">R1</strain>
        <tissue evidence="1">Leaf</tissue>
    </source>
</reference>
<gene>
    <name evidence="1" type="ORF">U9M48_033061</name>
</gene>
<sequence length="102" mass="11556">MRAVLETGSFGVAGNLAAAAAADIPVWPLRSLRQLLDVMTSSFRRFVYLVTDDVRRHNFLLRRIDMSRFFLPEGKRDGLLTDPPPLVEAELPHAAMRFFPPF</sequence>
<evidence type="ECO:0000313" key="1">
    <source>
        <dbReference type="EMBL" id="WVZ86249.1"/>
    </source>
</evidence>
<keyword evidence="2" id="KW-1185">Reference proteome</keyword>
<proteinExistence type="predicted"/>
<accession>A0AAQ3U615</accession>
<evidence type="ECO:0000313" key="2">
    <source>
        <dbReference type="Proteomes" id="UP001341281"/>
    </source>
</evidence>
<name>A0AAQ3U615_PASNO</name>
<dbReference type="EMBL" id="CP144751">
    <property type="protein sequence ID" value="WVZ86249.1"/>
    <property type="molecule type" value="Genomic_DNA"/>
</dbReference>
<protein>
    <submittedName>
        <fullName evidence="1">Uncharacterized protein</fullName>
    </submittedName>
</protein>
<organism evidence="1 2">
    <name type="scientific">Paspalum notatum var. saurae</name>
    <dbReference type="NCBI Taxonomy" id="547442"/>
    <lineage>
        <taxon>Eukaryota</taxon>
        <taxon>Viridiplantae</taxon>
        <taxon>Streptophyta</taxon>
        <taxon>Embryophyta</taxon>
        <taxon>Tracheophyta</taxon>
        <taxon>Spermatophyta</taxon>
        <taxon>Magnoliopsida</taxon>
        <taxon>Liliopsida</taxon>
        <taxon>Poales</taxon>
        <taxon>Poaceae</taxon>
        <taxon>PACMAD clade</taxon>
        <taxon>Panicoideae</taxon>
        <taxon>Andropogonodae</taxon>
        <taxon>Paspaleae</taxon>
        <taxon>Paspalinae</taxon>
        <taxon>Paspalum</taxon>
    </lineage>
</organism>
<dbReference type="AlphaFoldDB" id="A0AAQ3U615"/>
<dbReference type="Proteomes" id="UP001341281">
    <property type="component" value="Chromosome 07"/>
</dbReference>